<dbReference type="HOGENOM" id="CLU_106356_0_0_1"/>
<dbReference type="AlphaFoldDB" id="A0A067MZ66"/>
<protein>
    <submittedName>
        <fullName evidence="1">Uncharacterized protein</fullName>
    </submittedName>
</protein>
<sequence>MPEASKQSAAVANIPLIRAPGLRVPKSVELLPNIHPLPDDITAYFAYPFSLEPHILTVESSRQSTLAAHSTRRVAYLHARDEDKLRRMRDALRRIAPGFEPHSGPLNLVQQLEAMDSAHTDPSDKSPSRPM</sequence>
<dbReference type="OrthoDB" id="2506317at2759"/>
<proteinExistence type="predicted"/>
<evidence type="ECO:0000313" key="2">
    <source>
        <dbReference type="Proteomes" id="UP000027195"/>
    </source>
</evidence>
<reference evidence="2" key="1">
    <citation type="journal article" date="2014" name="Proc. Natl. Acad. Sci. U.S.A.">
        <title>Extensive sampling of basidiomycete genomes demonstrates inadequacy of the white-rot/brown-rot paradigm for wood decay fungi.</title>
        <authorList>
            <person name="Riley R."/>
            <person name="Salamov A.A."/>
            <person name="Brown D.W."/>
            <person name="Nagy L.G."/>
            <person name="Floudas D."/>
            <person name="Held B.W."/>
            <person name="Levasseur A."/>
            <person name="Lombard V."/>
            <person name="Morin E."/>
            <person name="Otillar R."/>
            <person name="Lindquist E.A."/>
            <person name="Sun H."/>
            <person name="LaButti K.M."/>
            <person name="Schmutz J."/>
            <person name="Jabbour D."/>
            <person name="Luo H."/>
            <person name="Baker S.E."/>
            <person name="Pisabarro A.G."/>
            <person name="Walton J.D."/>
            <person name="Blanchette R.A."/>
            <person name="Henrissat B."/>
            <person name="Martin F."/>
            <person name="Cullen D."/>
            <person name="Hibbett D.S."/>
            <person name="Grigoriev I.V."/>
        </authorList>
    </citation>
    <scope>NUCLEOTIDE SEQUENCE [LARGE SCALE GENOMIC DNA]</scope>
    <source>
        <strain evidence="2">FD-172 SS1</strain>
    </source>
</reference>
<evidence type="ECO:0000313" key="1">
    <source>
        <dbReference type="EMBL" id="KDQ20884.1"/>
    </source>
</evidence>
<dbReference type="Proteomes" id="UP000027195">
    <property type="component" value="Unassembled WGS sequence"/>
</dbReference>
<dbReference type="EMBL" id="KL198017">
    <property type="protein sequence ID" value="KDQ20884.1"/>
    <property type="molecule type" value="Genomic_DNA"/>
</dbReference>
<gene>
    <name evidence="1" type="ORF">BOTBODRAFT_61957</name>
</gene>
<name>A0A067MZ66_BOTB1</name>
<accession>A0A067MZ66</accession>
<organism evidence="1 2">
    <name type="scientific">Botryobasidium botryosum (strain FD-172 SS1)</name>
    <dbReference type="NCBI Taxonomy" id="930990"/>
    <lineage>
        <taxon>Eukaryota</taxon>
        <taxon>Fungi</taxon>
        <taxon>Dikarya</taxon>
        <taxon>Basidiomycota</taxon>
        <taxon>Agaricomycotina</taxon>
        <taxon>Agaricomycetes</taxon>
        <taxon>Cantharellales</taxon>
        <taxon>Botryobasidiaceae</taxon>
        <taxon>Botryobasidium</taxon>
    </lineage>
</organism>
<dbReference type="InParanoid" id="A0A067MZ66"/>
<keyword evidence="2" id="KW-1185">Reference proteome</keyword>